<feature type="transmembrane region" description="Helical" evidence="2">
    <location>
        <begin position="369"/>
        <end position="388"/>
    </location>
</feature>
<evidence type="ECO:0000256" key="1">
    <source>
        <dbReference type="SAM" id="Coils"/>
    </source>
</evidence>
<dbReference type="InterPro" id="IPR019286">
    <property type="entry name" value="DUF2339_TM"/>
</dbReference>
<evidence type="ECO:0000313" key="3">
    <source>
        <dbReference type="EMBL" id="RXK58031.1"/>
    </source>
</evidence>
<evidence type="ECO:0000256" key="2">
    <source>
        <dbReference type="SAM" id="Phobius"/>
    </source>
</evidence>
<feature type="transmembrane region" description="Helical" evidence="2">
    <location>
        <begin position="128"/>
        <end position="148"/>
    </location>
</feature>
<protein>
    <submittedName>
        <fullName evidence="3">DUF2339 domain-containing protein</fullName>
    </submittedName>
</protein>
<feature type="transmembrane region" description="Helical" evidence="2">
    <location>
        <begin position="289"/>
        <end position="308"/>
    </location>
</feature>
<dbReference type="PANTHER" id="PTHR38434:SF1">
    <property type="entry name" value="BLL2549 PROTEIN"/>
    <property type="match status" value="1"/>
</dbReference>
<name>A0A4Q1CE40_9BACT</name>
<keyword evidence="1" id="KW-0175">Coiled coil</keyword>
<feature type="transmembrane region" description="Helical" evidence="2">
    <location>
        <begin position="205"/>
        <end position="223"/>
    </location>
</feature>
<dbReference type="AlphaFoldDB" id="A0A4Q1CE40"/>
<feature type="transmembrane region" description="Helical" evidence="2">
    <location>
        <begin position="320"/>
        <end position="339"/>
    </location>
</feature>
<keyword evidence="4" id="KW-1185">Reference proteome</keyword>
<feature type="transmembrane region" description="Helical" evidence="2">
    <location>
        <begin position="230"/>
        <end position="248"/>
    </location>
</feature>
<reference evidence="3 4" key="1">
    <citation type="submission" date="2019-01" db="EMBL/GenBank/DDBJ databases">
        <title>Lacibacter sp. strain TTM-7.</title>
        <authorList>
            <person name="Chen W.-M."/>
        </authorList>
    </citation>
    <scope>NUCLEOTIDE SEQUENCE [LARGE SCALE GENOMIC DNA]</scope>
    <source>
        <strain evidence="3 4">TTM-7</strain>
    </source>
</reference>
<feature type="coiled-coil region" evidence="1">
    <location>
        <begin position="2"/>
        <end position="36"/>
    </location>
</feature>
<feature type="transmembrane region" description="Helical" evidence="2">
    <location>
        <begin position="72"/>
        <end position="93"/>
    </location>
</feature>
<feature type="transmembrane region" description="Helical" evidence="2">
    <location>
        <begin position="393"/>
        <end position="410"/>
    </location>
</feature>
<feature type="transmembrane region" description="Helical" evidence="2">
    <location>
        <begin position="154"/>
        <end position="175"/>
    </location>
</feature>
<feature type="transmembrane region" description="Helical" evidence="2">
    <location>
        <begin position="422"/>
        <end position="439"/>
    </location>
</feature>
<feature type="transmembrane region" description="Helical" evidence="2">
    <location>
        <begin position="346"/>
        <end position="363"/>
    </location>
</feature>
<dbReference type="OrthoDB" id="666059at2"/>
<keyword evidence="2" id="KW-0812">Transmembrane</keyword>
<accession>A0A4Q1CE40</accession>
<dbReference type="RefSeq" id="WP_129132461.1">
    <property type="nucleotide sequence ID" value="NZ_SDHW01000007.1"/>
</dbReference>
<proteinExistence type="predicted"/>
<keyword evidence="2" id="KW-0472">Membrane</keyword>
<organism evidence="3 4">
    <name type="scientific">Lacibacter luteus</name>
    <dbReference type="NCBI Taxonomy" id="2508719"/>
    <lineage>
        <taxon>Bacteria</taxon>
        <taxon>Pseudomonadati</taxon>
        <taxon>Bacteroidota</taxon>
        <taxon>Chitinophagia</taxon>
        <taxon>Chitinophagales</taxon>
        <taxon>Chitinophagaceae</taxon>
        <taxon>Lacibacter</taxon>
    </lineage>
</organism>
<dbReference type="EMBL" id="SDHW01000007">
    <property type="protein sequence ID" value="RXK58031.1"/>
    <property type="molecule type" value="Genomic_DNA"/>
</dbReference>
<evidence type="ECO:0000313" key="4">
    <source>
        <dbReference type="Proteomes" id="UP000290204"/>
    </source>
</evidence>
<keyword evidence="2" id="KW-1133">Transmembrane helix</keyword>
<feature type="transmembrane region" description="Helical" evidence="2">
    <location>
        <begin position="254"/>
        <end position="277"/>
    </location>
</feature>
<comment type="caution">
    <text evidence="3">The sequence shown here is derived from an EMBL/GenBank/DDBJ whole genome shotgun (WGS) entry which is preliminary data.</text>
</comment>
<sequence length="453" mass="51487">MTDNSKEQLQQLIQQMKALEEQQENGRLELLKLKNELRNFLYNNADNRAAFQPPQPAAKSTFSLEQFIGLKLLNFVGIIVLLIGIAIGVKFAIDKNLISPLLRIVFAYVSGGALLFLSILLRKKYEAFSAILFSGAAATFYFTTYGAFEFYGFIARPVAFSMMVALTVATTWVALKFNRQEIATLAFVGAYGIPFLVGGESGNMAALFSYLFIINSGILFVSFRKDWELLKYLSFSFTWIIFIVWLVAEYSAEVWFGTGLAFTIAFFGLFAVTILGFRILRNQQLLATDYLLTGLLSLFVYISLIALYKTERETTVYADITLFYGLFQFALSIVVYQFLKQYRNLCDWFIFTGIIFLVLFVPIKYSGITISLIWIAGAIALFTAGFFLKKRILRFFSIGLFGITLFKLVVSDSQRFSTIEKIITYVSIGVVLLVISFLYQKYKELLFAKDRKE</sequence>
<feature type="transmembrane region" description="Helical" evidence="2">
    <location>
        <begin position="105"/>
        <end position="121"/>
    </location>
</feature>
<dbReference type="Pfam" id="PF10101">
    <property type="entry name" value="DUF2339"/>
    <property type="match status" value="1"/>
</dbReference>
<feature type="transmembrane region" description="Helical" evidence="2">
    <location>
        <begin position="182"/>
        <end position="199"/>
    </location>
</feature>
<dbReference type="PANTHER" id="PTHR38434">
    <property type="entry name" value="BLL2549 PROTEIN"/>
    <property type="match status" value="1"/>
</dbReference>
<dbReference type="Proteomes" id="UP000290204">
    <property type="component" value="Unassembled WGS sequence"/>
</dbReference>
<gene>
    <name evidence="3" type="ORF">ESA94_18630</name>
</gene>